<evidence type="ECO:0000313" key="1">
    <source>
        <dbReference type="EMBL" id="MFC0687153.1"/>
    </source>
</evidence>
<name>A0ABV6SD06_9SPHN</name>
<comment type="caution">
    <text evidence="1">The sequence shown here is derived from an EMBL/GenBank/DDBJ whole genome shotgun (WGS) entry which is preliminary data.</text>
</comment>
<reference evidence="1 2" key="1">
    <citation type="submission" date="2024-09" db="EMBL/GenBank/DDBJ databases">
        <authorList>
            <person name="Sun Q."/>
            <person name="Mori K."/>
        </authorList>
    </citation>
    <scope>NUCLEOTIDE SEQUENCE [LARGE SCALE GENOMIC DNA]</scope>
    <source>
        <strain evidence="1 2">CICC 11035S</strain>
    </source>
</reference>
<sequence>MTGSWTNGAQASDGTGKSLASGFCTMPDRVSVSITIGGILPADRVPELIETANRCGLSLEWDGGPLTEIPSGEPLCLRAHEVVGGDIDDMEDFCCHNDLPFRSWFDGNYGHFTPEIRIWIGEGPRQVYTAAQDEKAVLTADEASQLASYEAIMEHFRQANYIPPPLHILPIKAPDDTAEAQPSCE</sequence>
<dbReference type="Proteomes" id="UP001589858">
    <property type="component" value="Unassembled WGS sequence"/>
</dbReference>
<accession>A0ABV6SD06</accession>
<gene>
    <name evidence="1" type="ORF">ACFFF8_21435</name>
</gene>
<dbReference type="RefSeq" id="WP_267225226.1">
    <property type="nucleotide sequence ID" value="NZ_JAPCWC010000097.1"/>
</dbReference>
<organism evidence="1 2">
    <name type="scientific">Novosphingobium clariflavum</name>
    <dbReference type="NCBI Taxonomy" id="2029884"/>
    <lineage>
        <taxon>Bacteria</taxon>
        <taxon>Pseudomonadati</taxon>
        <taxon>Pseudomonadota</taxon>
        <taxon>Alphaproteobacteria</taxon>
        <taxon>Sphingomonadales</taxon>
        <taxon>Sphingomonadaceae</taxon>
        <taxon>Novosphingobium</taxon>
    </lineage>
</organism>
<protein>
    <submittedName>
        <fullName evidence="1">Uncharacterized protein</fullName>
    </submittedName>
</protein>
<proteinExistence type="predicted"/>
<keyword evidence="2" id="KW-1185">Reference proteome</keyword>
<dbReference type="EMBL" id="JBHLTM010000082">
    <property type="protein sequence ID" value="MFC0687153.1"/>
    <property type="molecule type" value="Genomic_DNA"/>
</dbReference>
<evidence type="ECO:0000313" key="2">
    <source>
        <dbReference type="Proteomes" id="UP001589858"/>
    </source>
</evidence>